<keyword evidence="1" id="KW-1015">Disulfide bond</keyword>
<dbReference type="GO" id="GO:0004252">
    <property type="term" value="F:serine-type endopeptidase activity"/>
    <property type="evidence" value="ECO:0007669"/>
    <property type="project" value="InterPro"/>
</dbReference>
<reference evidence="4 5" key="1">
    <citation type="submission" date="2018-10" db="EMBL/GenBank/DDBJ databases">
        <title>Genomic Encyclopedia of Archaeal and Bacterial Type Strains, Phase II (KMG-II): from individual species to whole genera.</title>
        <authorList>
            <person name="Goeker M."/>
        </authorList>
    </citation>
    <scope>NUCLEOTIDE SEQUENCE [LARGE SCALE GENOMIC DNA]</scope>
    <source>
        <strain evidence="4 5">DSM 45657</strain>
    </source>
</reference>
<dbReference type="InterPro" id="IPR050430">
    <property type="entry name" value="Peptidase_S1"/>
</dbReference>
<dbReference type="GO" id="GO:0006508">
    <property type="term" value="P:proteolysis"/>
    <property type="evidence" value="ECO:0007669"/>
    <property type="project" value="InterPro"/>
</dbReference>
<organism evidence="4 5">
    <name type="scientific">Actinokineospora cianjurensis</name>
    <dbReference type="NCBI Taxonomy" id="585224"/>
    <lineage>
        <taxon>Bacteria</taxon>
        <taxon>Bacillati</taxon>
        <taxon>Actinomycetota</taxon>
        <taxon>Actinomycetes</taxon>
        <taxon>Pseudonocardiales</taxon>
        <taxon>Pseudonocardiaceae</taxon>
        <taxon>Actinokineospora</taxon>
    </lineage>
</organism>
<comment type="caution">
    <text evidence="4">The sequence shown here is derived from an EMBL/GenBank/DDBJ whole genome shotgun (WGS) entry which is preliminary data.</text>
</comment>
<evidence type="ECO:0000259" key="3">
    <source>
        <dbReference type="PROSITE" id="PS50240"/>
    </source>
</evidence>
<dbReference type="Proteomes" id="UP000282454">
    <property type="component" value="Unassembled WGS sequence"/>
</dbReference>
<dbReference type="PROSITE" id="PS00135">
    <property type="entry name" value="TRYPSIN_SER"/>
    <property type="match status" value="1"/>
</dbReference>
<dbReference type="InterPro" id="IPR009003">
    <property type="entry name" value="Peptidase_S1_PA"/>
</dbReference>
<feature type="signal peptide" evidence="2">
    <location>
        <begin position="1"/>
        <end position="47"/>
    </location>
</feature>
<evidence type="ECO:0000313" key="4">
    <source>
        <dbReference type="EMBL" id="RLK59490.1"/>
    </source>
</evidence>
<dbReference type="Pfam" id="PF00089">
    <property type="entry name" value="Trypsin"/>
    <property type="match status" value="1"/>
</dbReference>
<proteinExistence type="predicted"/>
<dbReference type="SUPFAM" id="SSF50494">
    <property type="entry name" value="Trypsin-like serine proteases"/>
    <property type="match status" value="1"/>
</dbReference>
<evidence type="ECO:0000256" key="1">
    <source>
        <dbReference type="ARBA" id="ARBA00023157"/>
    </source>
</evidence>
<feature type="domain" description="Peptidase S1" evidence="3">
    <location>
        <begin position="65"/>
        <end position="295"/>
    </location>
</feature>
<gene>
    <name evidence="4" type="ORF">CLV68_3979</name>
</gene>
<dbReference type="InterPro" id="IPR043504">
    <property type="entry name" value="Peptidase_S1_PA_chymotrypsin"/>
</dbReference>
<dbReference type="PANTHER" id="PTHR24276:SF98">
    <property type="entry name" value="FI18310P1-RELATED"/>
    <property type="match status" value="1"/>
</dbReference>
<dbReference type="InterPro" id="IPR001254">
    <property type="entry name" value="Trypsin_dom"/>
</dbReference>
<name>A0A421B5F3_9PSEU</name>
<keyword evidence="5" id="KW-1185">Reference proteome</keyword>
<protein>
    <submittedName>
        <fullName evidence="4">Trypsin</fullName>
    </submittedName>
</protein>
<keyword evidence="2" id="KW-0732">Signal</keyword>
<dbReference type="EMBL" id="RCDD01000002">
    <property type="protein sequence ID" value="RLK59490.1"/>
    <property type="molecule type" value="Genomic_DNA"/>
</dbReference>
<dbReference type="PROSITE" id="PS50240">
    <property type="entry name" value="TRYPSIN_DOM"/>
    <property type="match status" value="1"/>
</dbReference>
<dbReference type="Gene3D" id="2.40.10.10">
    <property type="entry name" value="Trypsin-like serine proteases"/>
    <property type="match status" value="1"/>
</dbReference>
<feature type="chain" id="PRO_5019204074" evidence="2">
    <location>
        <begin position="48"/>
        <end position="605"/>
    </location>
</feature>
<dbReference type="RefSeq" id="WP_121392254.1">
    <property type="nucleotide sequence ID" value="NZ_RCDD01000002.1"/>
</dbReference>
<accession>A0A421B5F3</accession>
<dbReference type="InterPro" id="IPR033116">
    <property type="entry name" value="TRYPSIN_SER"/>
</dbReference>
<dbReference type="PANTHER" id="PTHR24276">
    <property type="entry name" value="POLYSERASE-RELATED"/>
    <property type="match status" value="1"/>
</dbReference>
<dbReference type="OrthoDB" id="5243523at2"/>
<evidence type="ECO:0000256" key="2">
    <source>
        <dbReference type="SAM" id="SignalP"/>
    </source>
</evidence>
<dbReference type="AlphaFoldDB" id="A0A421B5F3"/>
<dbReference type="SMART" id="SM00020">
    <property type="entry name" value="Tryp_SPc"/>
    <property type="match status" value="1"/>
</dbReference>
<evidence type="ECO:0000313" key="5">
    <source>
        <dbReference type="Proteomes" id="UP000282454"/>
    </source>
</evidence>
<sequence length="605" mass="60757">MTAPDLEKKTMLRSKRSVRVGAVAVGVAVSALAVVAVASAAPANAKAANFEGDTPVPAPDATAQIYKGVDATLSDYPAVIGALREGGSRPKGQSCTGSVVGKRSILVAAHCYDLAGTKTFLYGLDDLAVGTGTTLTTKSYEKHPKYVNFDQGYDVAVVTTNEDIPLSPDKWAKFATSADAGNVWKVGDSALSIGYGKKTHDDSPADVSLDKQNFPIVNGDSVCQGVGAGFKSAYMICAGYPDGRSTILPGDSGGPLVVNGRLVGVASWSRSDFKWYGIWARLDNEMGDWVKEKVGSTTPPTTEFGVAVNPSSVRVNAGASGSVAVNTTAGATPEDVALSVSGQPSGVTATFQPTSIKTGEGAKLSLSVASGTPDGTHTLTVTGKTASGTKTANLTLTIGQGGPGGEFGLGVSPSALKVDPGKSASTNITSEVVGGNPAQISLTASGLPSGAEAVFQPTTITSGRTGKLTVTTTSSTPKGEYRITITGTSGSVSKQATLTLTVGDGGQQPGGLTVTLSPSSGTLSRGGAAFPSIRVTGATGTVTLTTSGVPSGVTAQLVPATISGSQTSMLFLTASFSAAPGTYTIKVTATGGGKSGTADYTLTIR</sequence>